<evidence type="ECO:0000313" key="2">
    <source>
        <dbReference type="EMBL" id="JAD33516.1"/>
    </source>
</evidence>
<organism evidence="2">
    <name type="scientific">Arundo donax</name>
    <name type="common">Giant reed</name>
    <name type="synonym">Donax arundinaceus</name>
    <dbReference type="NCBI Taxonomy" id="35708"/>
    <lineage>
        <taxon>Eukaryota</taxon>
        <taxon>Viridiplantae</taxon>
        <taxon>Streptophyta</taxon>
        <taxon>Embryophyta</taxon>
        <taxon>Tracheophyta</taxon>
        <taxon>Spermatophyta</taxon>
        <taxon>Magnoliopsida</taxon>
        <taxon>Liliopsida</taxon>
        <taxon>Poales</taxon>
        <taxon>Poaceae</taxon>
        <taxon>PACMAD clade</taxon>
        <taxon>Arundinoideae</taxon>
        <taxon>Arundineae</taxon>
        <taxon>Arundo</taxon>
    </lineage>
</organism>
<dbReference type="Pfam" id="PF08031">
    <property type="entry name" value="BBE"/>
    <property type="match status" value="1"/>
</dbReference>
<dbReference type="InterPro" id="IPR012951">
    <property type="entry name" value="BBE"/>
</dbReference>
<accession>A0A0A8Z3Y9</accession>
<feature type="domain" description="Berberine/berberine-like" evidence="1">
    <location>
        <begin position="2"/>
        <end position="27"/>
    </location>
</feature>
<reference evidence="2" key="1">
    <citation type="submission" date="2014-09" db="EMBL/GenBank/DDBJ databases">
        <authorList>
            <person name="Magalhaes I.L.F."/>
            <person name="Oliveira U."/>
            <person name="Santos F.R."/>
            <person name="Vidigal T.H.D.A."/>
            <person name="Brescovit A.D."/>
            <person name="Santos A.J."/>
        </authorList>
    </citation>
    <scope>NUCLEOTIDE SEQUENCE</scope>
    <source>
        <tissue evidence="2">Shoot tissue taken approximately 20 cm above the soil surface</tissue>
    </source>
</reference>
<dbReference type="EMBL" id="GBRH01264379">
    <property type="protein sequence ID" value="JAD33516.1"/>
    <property type="molecule type" value="Transcribed_RNA"/>
</dbReference>
<sequence>MGNFRRLAAVKGRVDPSDYFRNEQSIPPLLIQK</sequence>
<dbReference type="InterPro" id="IPR016169">
    <property type="entry name" value="FAD-bd_PCMH_sub2"/>
</dbReference>
<name>A0A0A8Z3Y9_ARUDO</name>
<dbReference type="AlphaFoldDB" id="A0A0A8Z3Y9"/>
<dbReference type="GO" id="GO:0016491">
    <property type="term" value="F:oxidoreductase activity"/>
    <property type="evidence" value="ECO:0007669"/>
    <property type="project" value="InterPro"/>
</dbReference>
<dbReference type="Gene3D" id="3.30.465.10">
    <property type="match status" value="1"/>
</dbReference>
<dbReference type="GO" id="GO:0050660">
    <property type="term" value="F:flavin adenine dinucleotide binding"/>
    <property type="evidence" value="ECO:0007669"/>
    <property type="project" value="InterPro"/>
</dbReference>
<proteinExistence type="predicted"/>
<reference evidence="2" key="2">
    <citation type="journal article" date="2015" name="Data Brief">
        <title>Shoot transcriptome of the giant reed, Arundo donax.</title>
        <authorList>
            <person name="Barrero R.A."/>
            <person name="Guerrero F.D."/>
            <person name="Moolhuijzen P."/>
            <person name="Goolsby J.A."/>
            <person name="Tidwell J."/>
            <person name="Bellgard S.E."/>
            <person name="Bellgard M.I."/>
        </authorList>
    </citation>
    <scope>NUCLEOTIDE SEQUENCE</scope>
    <source>
        <tissue evidence="2">Shoot tissue taken approximately 20 cm above the soil surface</tissue>
    </source>
</reference>
<evidence type="ECO:0000259" key="1">
    <source>
        <dbReference type="Pfam" id="PF08031"/>
    </source>
</evidence>
<protein>
    <recommendedName>
        <fullName evidence="1">Berberine/berberine-like domain-containing protein</fullName>
    </recommendedName>
</protein>